<dbReference type="EMBL" id="JAHVHU010000006">
    <property type="protein sequence ID" value="MBY5957883.1"/>
    <property type="molecule type" value="Genomic_DNA"/>
</dbReference>
<dbReference type="InterPro" id="IPR023696">
    <property type="entry name" value="Ureohydrolase_dom_sf"/>
</dbReference>
<accession>A0A953L9Q8</accession>
<dbReference type="RefSeq" id="WP_222579403.1">
    <property type="nucleotide sequence ID" value="NZ_JAHVHU010000006.1"/>
</dbReference>
<reference evidence="1" key="1">
    <citation type="submission" date="2021-06" db="EMBL/GenBank/DDBJ databases">
        <title>44 bacteria genomes isolated from Dapeng, Shenzhen.</title>
        <authorList>
            <person name="Zheng W."/>
            <person name="Yu S."/>
            <person name="Huang Y."/>
        </authorList>
    </citation>
    <scope>NUCLEOTIDE SEQUENCE</scope>
    <source>
        <strain evidence="1">DP5N28-2</strain>
    </source>
</reference>
<evidence type="ECO:0000313" key="2">
    <source>
        <dbReference type="Proteomes" id="UP000753961"/>
    </source>
</evidence>
<name>A0A953L9Q8_9BACT</name>
<organism evidence="1 2">
    <name type="scientific">Membranihabitans marinus</name>
    <dbReference type="NCBI Taxonomy" id="1227546"/>
    <lineage>
        <taxon>Bacteria</taxon>
        <taxon>Pseudomonadati</taxon>
        <taxon>Bacteroidota</taxon>
        <taxon>Saprospiria</taxon>
        <taxon>Saprospirales</taxon>
        <taxon>Saprospiraceae</taxon>
        <taxon>Membranihabitans</taxon>
    </lineage>
</organism>
<dbReference type="SUPFAM" id="SSF52768">
    <property type="entry name" value="Arginase/deacetylase"/>
    <property type="match status" value="1"/>
</dbReference>
<gene>
    <name evidence="1" type="ORF">KUV50_07065</name>
</gene>
<dbReference type="AlphaFoldDB" id="A0A953L9Q8"/>
<evidence type="ECO:0000313" key="1">
    <source>
        <dbReference type="EMBL" id="MBY5957883.1"/>
    </source>
</evidence>
<dbReference type="Proteomes" id="UP000753961">
    <property type="component" value="Unassembled WGS sequence"/>
</dbReference>
<comment type="caution">
    <text evidence="1">The sequence shown here is derived from an EMBL/GenBank/DDBJ whole genome shotgun (WGS) entry which is preliminary data.</text>
</comment>
<sequence length="311" mass="35996">MIIHTFALSKSLTQQIDQHFDPLFEIYAAQHQKHHIDLEALFDQTEVYRRFQEQNARHTLFTSGKGALRMISQALTLQDHKISVSYIGESAARDPQFTYFTENTKENILIKNFLAEQLHLTGEINALPHDLRLGALHQDIARARPHLADSTILFINLNALRWADAPAQSGNNPSGLTTEEANQLAYMAGQSHKNQFLVLYGLDHPHRDPHQLTLNSVVQILWYYQYAAATKPQIWPIPEDRRQDFTIESSMMSGNLQFCKDRLTNQWFHKIPFKLAPELAHHQWITTSYDEYQATANEDIPHRILEWYDIA</sequence>
<proteinExistence type="predicted"/>
<keyword evidence="2" id="KW-1185">Reference proteome</keyword>
<protein>
    <submittedName>
        <fullName evidence="1">Uncharacterized protein</fullName>
    </submittedName>
</protein>